<evidence type="ECO:0000313" key="3">
    <source>
        <dbReference type="EMBL" id="TXG92055.1"/>
    </source>
</evidence>
<sequence>MVLREAPSIEPRGRSRTPDADGDTSGARRAEARIFAGSTPARLTALAVALALVVLAAGAITMREVGGRQDTLHSLLADAEPLAYSAQRLYSALSVADAAAATAFLARGLEPTDVRANYSNAIAIASGEIVFASSGLAEGDATSRELLATVSEGLSVYTGLVETARANNRSGNPVGTSYLGSASAQMQTRILPAAQALHERQQERIAQIQRSYSSAPWLAISVPAAALLLLVAAQVFLAVRTRRRFTPALVVTTVATAVLLVWLMGAGLLSAVAAARAHAQGAGPLSELTAARISAQQARADETLGLVRRDGEDAYDADFDRLTADIGRLLAEYGEDGTRTVAIEEVDRASAAFSGWLDAHHRIREQLSTGQFQPAVDIATGPGPADSSATFDQLDSALGDAIEAARQTGRDSIGSASNALTALSGGAIVLTSVGVAGIVVGIWPRLREYR</sequence>
<reference evidence="3 4" key="1">
    <citation type="submission" date="2018-07" db="EMBL/GenBank/DDBJ databases">
        <title>Genome sequence of Rhodococcus rhodnii ATCC 35071 from Rhodnius prolixus.</title>
        <authorList>
            <person name="Patel V."/>
            <person name="Vogel K.J."/>
        </authorList>
    </citation>
    <scope>NUCLEOTIDE SEQUENCE [LARGE SCALE GENOMIC DNA]</scope>
    <source>
        <strain evidence="3 4">ATCC 35071</strain>
    </source>
</reference>
<evidence type="ECO:0000256" key="1">
    <source>
        <dbReference type="SAM" id="MobiDB-lite"/>
    </source>
</evidence>
<dbReference type="Proteomes" id="UP000471120">
    <property type="component" value="Unassembled WGS sequence"/>
</dbReference>
<accession>A0A6P2CHI8</accession>
<dbReference type="RefSeq" id="WP_010836733.1">
    <property type="nucleotide sequence ID" value="NZ_QRCM01000001.1"/>
</dbReference>
<protein>
    <recommendedName>
        <fullName evidence="5">Chemotaxis methyl-accepting receptor HlyB-like 4HB MCP domain-containing protein</fullName>
    </recommendedName>
</protein>
<keyword evidence="2" id="KW-0472">Membrane</keyword>
<proteinExistence type="predicted"/>
<gene>
    <name evidence="3" type="ORF">DW322_20120</name>
</gene>
<dbReference type="AlphaFoldDB" id="A0A6P2CHI8"/>
<feature type="transmembrane region" description="Helical" evidence="2">
    <location>
        <begin position="420"/>
        <end position="443"/>
    </location>
</feature>
<evidence type="ECO:0008006" key="5">
    <source>
        <dbReference type="Google" id="ProtNLM"/>
    </source>
</evidence>
<feature type="transmembrane region" description="Helical" evidence="2">
    <location>
        <begin position="43"/>
        <end position="62"/>
    </location>
</feature>
<feature type="transmembrane region" description="Helical" evidence="2">
    <location>
        <begin position="217"/>
        <end position="239"/>
    </location>
</feature>
<dbReference type="EMBL" id="QRCM01000001">
    <property type="protein sequence ID" value="TXG92055.1"/>
    <property type="molecule type" value="Genomic_DNA"/>
</dbReference>
<keyword evidence="2" id="KW-0812">Transmembrane</keyword>
<feature type="region of interest" description="Disordered" evidence="1">
    <location>
        <begin position="1"/>
        <end position="27"/>
    </location>
</feature>
<evidence type="ECO:0000256" key="2">
    <source>
        <dbReference type="SAM" id="Phobius"/>
    </source>
</evidence>
<comment type="caution">
    <text evidence="3">The sequence shown here is derived from an EMBL/GenBank/DDBJ whole genome shotgun (WGS) entry which is preliminary data.</text>
</comment>
<feature type="transmembrane region" description="Helical" evidence="2">
    <location>
        <begin position="245"/>
        <end position="269"/>
    </location>
</feature>
<name>A0A6P2CHI8_9NOCA</name>
<keyword evidence="2" id="KW-1133">Transmembrane helix</keyword>
<organism evidence="3 4">
    <name type="scientific">Rhodococcus rhodnii</name>
    <dbReference type="NCBI Taxonomy" id="38312"/>
    <lineage>
        <taxon>Bacteria</taxon>
        <taxon>Bacillati</taxon>
        <taxon>Actinomycetota</taxon>
        <taxon>Actinomycetes</taxon>
        <taxon>Mycobacteriales</taxon>
        <taxon>Nocardiaceae</taxon>
        <taxon>Rhodococcus</taxon>
    </lineage>
</organism>
<evidence type="ECO:0000313" key="4">
    <source>
        <dbReference type="Proteomes" id="UP000471120"/>
    </source>
</evidence>